<dbReference type="AlphaFoldDB" id="A0A4P6ZM60"/>
<name>A0A4P6ZM60_9LACO</name>
<reference evidence="8" key="1">
    <citation type="submission" date="2018-12" db="EMBL/GenBank/DDBJ databases">
        <title>A new species of lactobacillus.</title>
        <authorList>
            <person name="Jian Y."/>
            <person name="Xin L."/>
            <person name="Hong Z.J."/>
            <person name="Ming L.Z."/>
            <person name="Hong X.Z."/>
        </authorList>
    </citation>
    <scope>NUCLEOTIDE SEQUENCE [LARGE SCALE GENOMIC DNA]</scope>
    <source>
        <strain evidence="8">HSLZ-75</strain>
    </source>
</reference>
<sequence>MSELNKKDIEQLKASYQKQPERDVIARAIQDNGINNVARDPKAKTRMQPVFNVEVKTGKVSNQKMSGRCWMFALLNVLKQHVAKKIGVKDFQLSQNYLFFWDKIEKANMFYDHMIALAGRSTKDRTVNYYLGMPDDDGGQWDMAVALVQKYGVVPQSVFPETKVTNNTMDFDMVLGLKLRRDAMQLRRLVKGGATDKEILDARKKMLSEVYRMTAVSCGVPPKKFDFEYRDDKKKYHLDKGLTPKKFYKKYADIDLDDFVVATNSPDKKMGEKYSQPSQDNVVGGKKIEYLNMPMKYLKQAAIKQLKAGEPVWFGNDVVQQSNRKSGYLDSDLYRRGQLFNVDLDMSKADRLAYHEACVSHAMTLTGVDLVDGKPKRWKVQNSWGTKNGFKGYFVMSDDWMNKYVYEMVVRKEYLPKAQRAIDKKAPIALKPWDSLE</sequence>
<comment type="similarity">
    <text evidence="5">Belongs to the peptidase C1 family.</text>
</comment>
<evidence type="ECO:0000256" key="6">
    <source>
        <dbReference type="PIRSR" id="PIRSR005700-1"/>
    </source>
</evidence>
<dbReference type="InterPro" id="IPR004134">
    <property type="entry name" value="Peptidase_C1B"/>
</dbReference>
<keyword evidence="2 5" id="KW-0645">Protease</keyword>
<dbReference type="Gene3D" id="3.90.70.10">
    <property type="entry name" value="Cysteine proteinases"/>
    <property type="match status" value="1"/>
</dbReference>
<dbReference type="InterPro" id="IPR038765">
    <property type="entry name" value="Papain-like_cys_pep_sf"/>
</dbReference>
<dbReference type="GO" id="GO:0009636">
    <property type="term" value="P:response to toxic substance"/>
    <property type="evidence" value="ECO:0007669"/>
    <property type="project" value="TreeGrafter"/>
</dbReference>
<proteinExistence type="inferred from homology"/>
<dbReference type="SUPFAM" id="SSF54001">
    <property type="entry name" value="Cysteine proteinases"/>
    <property type="match status" value="1"/>
</dbReference>
<dbReference type="KEGG" id="lji:ELX58_07735"/>
<keyword evidence="3 5" id="KW-0378">Hydrolase</keyword>
<evidence type="ECO:0000256" key="2">
    <source>
        <dbReference type="ARBA" id="ARBA00022670"/>
    </source>
</evidence>
<dbReference type="EMBL" id="CP034726">
    <property type="protein sequence ID" value="QBP18965.1"/>
    <property type="molecule type" value="Genomic_DNA"/>
</dbReference>
<evidence type="ECO:0000256" key="4">
    <source>
        <dbReference type="ARBA" id="ARBA00022807"/>
    </source>
</evidence>
<accession>A0A4P6ZM60</accession>
<dbReference type="RefSeq" id="WP_133442522.1">
    <property type="nucleotide sequence ID" value="NZ_CP034726.1"/>
</dbReference>
<dbReference type="Pfam" id="PF03051">
    <property type="entry name" value="Peptidase_C1_2"/>
    <property type="match status" value="1"/>
</dbReference>
<dbReference type="PANTHER" id="PTHR10363">
    <property type="entry name" value="BLEOMYCIN HYDROLASE"/>
    <property type="match status" value="1"/>
</dbReference>
<protein>
    <recommendedName>
        <fullName evidence="5">Aminopeptidase</fullName>
    </recommendedName>
</protein>
<gene>
    <name evidence="7" type="ORF">ELX58_07735</name>
</gene>
<dbReference type="GO" id="GO:0070005">
    <property type="term" value="F:cysteine-type aminopeptidase activity"/>
    <property type="evidence" value="ECO:0007669"/>
    <property type="project" value="InterPro"/>
</dbReference>
<keyword evidence="4 5" id="KW-0788">Thiol protease</keyword>
<dbReference type="GO" id="GO:0043418">
    <property type="term" value="P:homocysteine catabolic process"/>
    <property type="evidence" value="ECO:0007669"/>
    <property type="project" value="TreeGrafter"/>
</dbReference>
<dbReference type="PANTHER" id="PTHR10363:SF2">
    <property type="entry name" value="BLEOMYCIN HYDROLASE"/>
    <property type="match status" value="1"/>
</dbReference>
<dbReference type="CDD" id="cd00585">
    <property type="entry name" value="Peptidase_C1B"/>
    <property type="match status" value="1"/>
</dbReference>
<dbReference type="GO" id="GO:0005737">
    <property type="term" value="C:cytoplasm"/>
    <property type="evidence" value="ECO:0007669"/>
    <property type="project" value="UniProtKB-SubCell"/>
</dbReference>
<evidence type="ECO:0000256" key="5">
    <source>
        <dbReference type="PIRNR" id="PIRNR005700"/>
    </source>
</evidence>
<feature type="active site" evidence="6">
    <location>
        <position position="69"/>
    </location>
</feature>
<dbReference type="Proteomes" id="UP000294321">
    <property type="component" value="Chromosome"/>
</dbReference>
<evidence type="ECO:0000256" key="3">
    <source>
        <dbReference type="ARBA" id="ARBA00022801"/>
    </source>
</evidence>
<keyword evidence="5 7" id="KW-0031">Aminopeptidase</keyword>
<comment type="subcellular location">
    <subcellularLocation>
        <location evidence="1">Cytoplasm</location>
    </subcellularLocation>
</comment>
<dbReference type="PROSITE" id="PS00639">
    <property type="entry name" value="THIOL_PROTEASE_HIS"/>
    <property type="match status" value="1"/>
</dbReference>
<dbReference type="GO" id="GO:0006508">
    <property type="term" value="P:proteolysis"/>
    <property type="evidence" value="ECO:0007669"/>
    <property type="project" value="UniProtKB-KW"/>
</dbReference>
<keyword evidence="8" id="KW-1185">Reference proteome</keyword>
<feature type="active site" evidence="6">
    <location>
        <position position="382"/>
    </location>
</feature>
<dbReference type="InterPro" id="IPR025660">
    <property type="entry name" value="Pept_his_AS"/>
</dbReference>
<feature type="active site" evidence="6">
    <location>
        <position position="361"/>
    </location>
</feature>
<dbReference type="OrthoDB" id="1111399at2"/>
<evidence type="ECO:0000256" key="1">
    <source>
        <dbReference type="ARBA" id="ARBA00004496"/>
    </source>
</evidence>
<evidence type="ECO:0000313" key="8">
    <source>
        <dbReference type="Proteomes" id="UP000294321"/>
    </source>
</evidence>
<organism evidence="7 8">
    <name type="scientific">Acetilactobacillus jinshanensis</name>
    <dbReference type="NCBI Taxonomy" id="1720083"/>
    <lineage>
        <taxon>Bacteria</taxon>
        <taxon>Bacillati</taxon>
        <taxon>Bacillota</taxon>
        <taxon>Bacilli</taxon>
        <taxon>Lactobacillales</taxon>
        <taxon>Lactobacillaceae</taxon>
        <taxon>Acetilactobacillus</taxon>
    </lineage>
</organism>
<dbReference type="PIRSF" id="PIRSF005700">
    <property type="entry name" value="PepC"/>
    <property type="match status" value="1"/>
</dbReference>
<evidence type="ECO:0000313" key="7">
    <source>
        <dbReference type="EMBL" id="QBP18965.1"/>
    </source>
</evidence>